<dbReference type="Gene3D" id="2.40.128.130">
    <property type="entry name" value="Autotransporter beta-domain"/>
    <property type="match status" value="1"/>
</dbReference>
<protein>
    <submittedName>
        <fullName evidence="3">Autotransporter domain-containing protein</fullName>
    </submittedName>
</protein>
<dbReference type="Pfam" id="PF03797">
    <property type="entry name" value="Autotransporter"/>
    <property type="match status" value="1"/>
</dbReference>
<reference evidence="3 4" key="1">
    <citation type="submission" date="2021-04" db="EMBL/GenBank/DDBJ databases">
        <authorList>
            <person name="Huq M.A."/>
        </authorList>
    </citation>
    <scope>NUCLEOTIDE SEQUENCE [LARGE SCALE GENOMIC DNA]</scope>
    <source>
        <strain evidence="3 4">MAH-13</strain>
    </source>
</reference>
<organism evidence="3 4">
    <name type="scientific">Frateuria flava</name>
    <dbReference type="NCBI Taxonomy" id="2821489"/>
    <lineage>
        <taxon>Bacteria</taxon>
        <taxon>Pseudomonadati</taxon>
        <taxon>Pseudomonadota</taxon>
        <taxon>Gammaproteobacteria</taxon>
        <taxon>Lysobacterales</taxon>
        <taxon>Rhodanobacteraceae</taxon>
        <taxon>Frateuria</taxon>
    </lineage>
</organism>
<dbReference type="SUPFAM" id="SSF51126">
    <property type="entry name" value="Pectin lyase-like"/>
    <property type="match status" value="1"/>
</dbReference>
<gene>
    <name evidence="3" type="ORF">J7I44_09795</name>
</gene>
<dbReference type="InterPro" id="IPR011050">
    <property type="entry name" value="Pectin_lyase_fold/virulence"/>
</dbReference>
<keyword evidence="4" id="KW-1185">Reference proteome</keyword>
<evidence type="ECO:0000313" key="3">
    <source>
        <dbReference type="EMBL" id="MBP1474592.1"/>
    </source>
</evidence>
<dbReference type="PROSITE" id="PS51208">
    <property type="entry name" value="AUTOTRANSPORTER"/>
    <property type="match status" value="1"/>
</dbReference>
<evidence type="ECO:0000259" key="2">
    <source>
        <dbReference type="PROSITE" id="PS51208"/>
    </source>
</evidence>
<dbReference type="SUPFAM" id="SSF103515">
    <property type="entry name" value="Autotransporter"/>
    <property type="match status" value="1"/>
</dbReference>
<sequence length="643" mass="65575">MVKRGGGTLVVTGKNTFTGGALIDGGVIRIDSGSSLGTGVIVLQGGTLQTVETLGTGQTVLVSGNSGVNTEVGTTTELSGQILTTGSVGCFVKSGKGTLNMTGAATLANGTCVQDGMLRANGELTSWVQVDRPGMVRGVGLVKGAVNVEGTLAPGNSPGTLSVAGAVTMHEGSTLQIDIDGKGTGTGKGNYSRLLVGDTFVADGTLAPVLRGITGDASNTFTPELGDVYTVVEASGGVQGRFDVLQQPSMGLAANTRFQVFYVDGHAVQLFVTPASYATLVGGAANGNTVRAGAAVDRMVASQDAGTDSADQHQLLFALAGMRAAALPQVMQDLAGEAHAQTAAMAREASLGLSGDMSDHLAESSIDQAGHGDRAWVTLSQGGYRALTDAQASGFHSQQSRASVGLDAYRGDAVMWGVGIAHTESRLENIPASGNVRGNGALLYGELAAGPALVDGTASWSKDQWRTRRADPLASGGSLSSQADGHSMAASVTARFPLRHEGLRIEPYVQAVWQRVSRDGFVEAGDAAARLGVGRYDEIGTRLLAGLKLGSTAQDPLGSSTTWRLGAAAGRDFGATLNPVVDATLAGESFAVRTPSMGGTLLKLDASGTLRLGKQTYLYGGLNSTTGHDRAAYGVNAGVRVQF</sequence>
<dbReference type="EMBL" id="JAGJRS010000019">
    <property type="protein sequence ID" value="MBP1474592.1"/>
    <property type="molecule type" value="Genomic_DNA"/>
</dbReference>
<dbReference type="InterPro" id="IPR005546">
    <property type="entry name" value="Autotransporte_beta"/>
</dbReference>
<dbReference type="Pfam" id="PF12951">
    <property type="entry name" value="PATR"/>
    <property type="match status" value="2"/>
</dbReference>
<dbReference type="InterPro" id="IPR036709">
    <property type="entry name" value="Autotransporte_beta_dom_sf"/>
</dbReference>
<proteinExistence type="predicted"/>
<dbReference type="InterPro" id="IPR013425">
    <property type="entry name" value="Autotrns_rpt"/>
</dbReference>
<name>A0ABS4DNF8_9GAMM</name>
<evidence type="ECO:0000256" key="1">
    <source>
        <dbReference type="ARBA" id="ARBA00022729"/>
    </source>
</evidence>
<dbReference type="SMART" id="SM00869">
    <property type="entry name" value="Autotransporter"/>
    <property type="match status" value="1"/>
</dbReference>
<evidence type="ECO:0000313" key="4">
    <source>
        <dbReference type="Proteomes" id="UP000823790"/>
    </source>
</evidence>
<dbReference type="NCBIfam" id="TIGR01414">
    <property type="entry name" value="autotrans_barl"/>
    <property type="match status" value="1"/>
</dbReference>
<keyword evidence="1" id="KW-0732">Signal</keyword>
<comment type="caution">
    <text evidence="3">The sequence shown here is derived from an EMBL/GenBank/DDBJ whole genome shotgun (WGS) entry which is preliminary data.</text>
</comment>
<dbReference type="NCBIfam" id="TIGR02601">
    <property type="entry name" value="autotrns_rpt"/>
    <property type="match status" value="1"/>
</dbReference>
<dbReference type="Proteomes" id="UP000823790">
    <property type="component" value="Unassembled WGS sequence"/>
</dbReference>
<feature type="domain" description="Autotransporter" evidence="2">
    <location>
        <begin position="368"/>
        <end position="643"/>
    </location>
</feature>
<dbReference type="InterPro" id="IPR006315">
    <property type="entry name" value="OM_autotransptr_brl_dom"/>
</dbReference>
<accession>A0ABS4DNF8</accession>